<dbReference type="Proteomes" id="UP001169006">
    <property type="component" value="Unassembled WGS sequence"/>
</dbReference>
<proteinExistence type="predicted"/>
<name>A0ABT8SY75_9HYPH</name>
<evidence type="ECO:0000313" key="2">
    <source>
        <dbReference type="EMBL" id="MDO1583392.1"/>
    </source>
</evidence>
<protein>
    <submittedName>
        <fullName evidence="2">DUF4214 domain-containing protein</fullName>
    </submittedName>
</protein>
<dbReference type="InterPro" id="IPR025282">
    <property type="entry name" value="DUF4214"/>
</dbReference>
<feature type="domain" description="DUF4214" evidence="1">
    <location>
        <begin position="42"/>
        <end position="99"/>
    </location>
</feature>
<dbReference type="RefSeq" id="WP_302077577.1">
    <property type="nucleotide sequence ID" value="NZ_JAUKWQ010000004.1"/>
</dbReference>
<gene>
    <name evidence="2" type="ORF">Q2T52_14985</name>
</gene>
<organism evidence="2 3">
    <name type="scientific">Rhizobium oryzicola</name>
    <dbReference type="NCBI Taxonomy" id="1232668"/>
    <lineage>
        <taxon>Bacteria</taxon>
        <taxon>Pseudomonadati</taxon>
        <taxon>Pseudomonadota</taxon>
        <taxon>Alphaproteobacteria</taxon>
        <taxon>Hyphomicrobiales</taxon>
        <taxon>Rhizobiaceae</taxon>
        <taxon>Rhizobium/Agrobacterium group</taxon>
        <taxon>Rhizobium</taxon>
    </lineage>
</organism>
<comment type="caution">
    <text evidence="2">The sequence shown here is derived from an EMBL/GenBank/DDBJ whole genome shotgun (WGS) entry which is preliminary data.</text>
</comment>
<reference evidence="2" key="1">
    <citation type="journal article" date="2015" name="Int. J. Syst. Evol. Microbiol.">
        <title>Rhizobium oryzicola sp. nov., potential plant-growth-promoting endophytic bacteria isolated from rice roots.</title>
        <authorList>
            <person name="Zhang X.X."/>
            <person name="Gao J.S."/>
            <person name="Cao Y.H."/>
            <person name="Sheirdil R.A."/>
            <person name="Wang X.C."/>
            <person name="Zhang L."/>
        </authorList>
    </citation>
    <scope>NUCLEOTIDE SEQUENCE</scope>
    <source>
        <strain evidence="2">05753</strain>
    </source>
</reference>
<dbReference type="Gene3D" id="2.150.10.10">
    <property type="entry name" value="Serralysin-like metalloprotease, C-terminal"/>
    <property type="match status" value="1"/>
</dbReference>
<sequence>MASIQGVYVALFARPADPAGLAYFNSVTGNGADLSAIGDLAGTKEYQDRFAGQSNTAIVSSIYQSLFNRPAEAEGAAFFVDQLAKGALTIKNIAIAILDGAQGDDLTIVTNKLAAANNFTNAIDTPLEVGAYTGNNAAAAGRAFVANVTRDASSVPGVAAADKVLASLGTFGSGGGAGVTIQLTTADDIVSTNAANPALRSTAGDDTIVASAVATGWMNYPSTPPGSTVTLSDNDVVDGGAGNDTFIFKVTGGDALQTYGGAPYTTSLTGLKPALSSIEKIVVTAVGGKGGGIKEAFGGQVYVALNLENSNGYKEVWSDGSQTGPAGSGSIGGSSQVAFYKLAANTVYGLKGVTDFTSFFLKDSGSANDTATLKLDSATSGTVQCYGIENLTINVSGTSTIGTLIDPSAQVLKIIGGGDFTLTSPVTSAPGSPPLRTIDASGASGRITISVGDAGVDFTGSTGVDTVTLGAKTDTVFYTSSNISTVQAIDTIKAFTATGSLKDRINVSALGLSGDKSGLATFAAAPVSGSDSFNGKAAALFVDSSKTTWVYFDTNGNNVFDAGTDLAVRVEAVGGNAVGITKDNIIF</sequence>
<reference evidence="2" key="2">
    <citation type="submission" date="2023-07" db="EMBL/GenBank/DDBJ databases">
        <authorList>
            <person name="Sun H."/>
        </authorList>
    </citation>
    <scope>NUCLEOTIDE SEQUENCE</scope>
    <source>
        <strain evidence="2">05753</strain>
    </source>
</reference>
<dbReference type="Pfam" id="PF13946">
    <property type="entry name" value="DUF4214"/>
    <property type="match status" value="1"/>
</dbReference>
<dbReference type="InterPro" id="IPR011049">
    <property type="entry name" value="Serralysin-like_metalloprot_C"/>
</dbReference>
<evidence type="ECO:0000313" key="3">
    <source>
        <dbReference type="Proteomes" id="UP001169006"/>
    </source>
</evidence>
<dbReference type="EMBL" id="JAUKWQ010000004">
    <property type="protein sequence ID" value="MDO1583392.1"/>
    <property type="molecule type" value="Genomic_DNA"/>
</dbReference>
<keyword evidence="3" id="KW-1185">Reference proteome</keyword>
<evidence type="ECO:0000259" key="1">
    <source>
        <dbReference type="Pfam" id="PF13946"/>
    </source>
</evidence>
<accession>A0ABT8SY75</accession>